<dbReference type="GO" id="GO:0009279">
    <property type="term" value="C:cell outer membrane"/>
    <property type="evidence" value="ECO:0007669"/>
    <property type="project" value="UniProtKB-SubCell"/>
</dbReference>
<evidence type="ECO:0000313" key="7">
    <source>
        <dbReference type="EMBL" id="QDT63858.1"/>
    </source>
</evidence>
<proteinExistence type="predicted"/>
<sequence>MVIAITGCRHAEKRPHAESQAAQEQLEIIESQNTSVANQGSHEPEPDEAGSSGKAILQVANQELVPLPKEFDSPSKSASGDSSLPNSSSVEDLYRYRSQNSIHSDLVETEVLEDSVPIEDQLRLNEVVDSIYSTFPLLRGALEERRRALGEQVEASGAYDFKLKGAFENQPVGFYRTYRQSVGFDQQFQKDGASVFGGYRVGRGFFEPWYLERQTNDGGEFKAGIKIPLLQDRPIDPQRAALWRAQLERVKAEPIVQTELITFVREGSIYYWNWVAAGEKLKIAQGLLELAVTRNQGIRQQVEAGELDPPVLQDNERLILSREAIVIEAQRKFREATVKLSLYYRDYTGQPILADNRQRPEFPPLDMIDSERMQNDIQLALESNPVLKTILLERRQNQVDIQLASNQLEPTLDAVVTGSQDVGYPTSPKKDKSRFELEGALFLDVPLQRRKARGKLTILAAKRAQLDAKYQMTKDKIAADVQAVYAALQADSQRVSRAVESANLARVLAQIEREKFRVEESDLLAVNIREQQAAEAESTIVDTKLDYFISQADYRAVLAQDQVP</sequence>
<dbReference type="GO" id="GO:0015288">
    <property type="term" value="F:porin activity"/>
    <property type="evidence" value="ECO:0007669"/>
    <property type="project" value="TreeGrafter"/>
</dbReference>
<keyword evidence="8" id="KW-1185">Reference proteome</keyword>
<name>A0A517T681_9PLAN</name>
<dbReference type="EMBL" id="CP036316">
    <property type="protein sequence ID" value="QDT63858.1"/>
    <property type="molecule type" value="Genomic_DNA"/>
</dbReference>
<dbReference type="Gene3D" id="1.20.1600.10">
    <property type="entry name" value="Outer membrane efflux proteins (OEP)"/>
    <property type="match status" value="1"/>
</dbReference>
<evidence type="ECO:0000256" key="2">
    <source>
        <dbReference type="ARBA" id="ARBA00022452"/>
    </source>
</evidence>
<dbReference type="PANTHER" id="PTHR30026">
    <property type="entry name" value="OUTER MEMBRANE PROTEIN TOLC"/>
    <property type="match status" value="1"/>
</dbReference>
<dbReference type="AlphaFoldDB" id="A0A517T681"/>
<dbReference type="KEGG" id="chya:V22_10830"/>
<keyword evidence="2" id="KW-1134">Transmembrane beta strand</keyword>
<evidence type="ECO:0000256" key="6">
    <source>
        <dbReference type="SAM" id="MobiDB-lite"/>
    </source>
</evidence>
<dbReference type="SUPFAM" id="SSF56954">
    <property type="entry name" value="Outer membrane efflux proteins (OEP)"/>
    <property type="match status" value="1"/>
</dbReference>
<evidence type="ECO:0000256" key="3">
    <source>
        <dbReference type="ARBA" id="ARBA00022692"/>
    </source>
</evidence>
<protein>
    <submittedName>
        <fullName evidence="7">Outer membrane efflux protein</fullName>
    </submittedName>
</protein>
<comment type="subcellular location">
    <subcellularLocation>
        <location evidence="1">Cell outer membrane</location>
    </subcellularLocation>
</comment>
<keyword evidence="3" id="KW-0812">Transmembrane</keyword>
<keyword evidence="4" id="KW-0472">Membrane</keyword>
<dbReference type="RefSeq" id="WP_197439948.1">
    <property type="nucleotide sequence ID" value="NZ_CP036316.1"/>
</dbReference>
<reference evidence="7 8" key="1">
    <citation type="submission" date="2019-02" db="EMBL/GenBank/DDBJ databases">
        <title>Deep-cultivation of Planctomycetes and their phenomic and genomic characterization uncovers novel biology.</title>
        <authorList>
            <person name="Wiegand S."/>
            <person name="Jogler M."/>
            <person name="Boedeker C."/>
            <person name="Pinto D."/>
            <person name="Vollmers J."/>
            <person name="Rivas-Marin E."/>
            <person name="Kohn T."/>
            <person name="Peeters S.H."/>
            <person name="Heuer A."/>
            <person name="Rast P."/>
            <person name="Oberbeckmann S."/>
            <person name="Bunk B."/>
            <person name="Jeske O."/>
            <person name="Meyerdierks A."/>
            <person name="Storesund J.E."/>
            <person name="Kallscheuer N."/>
            <person name="Luecker S."/>
            <person name="Lage O.M."/>
            <person name="Pohl T."/>
            <person name="Merkel B.J."/>
            <person name="Hornburger P."/>
            <person name="Mueller R.-W."/>
            <person name="Bruemmer F."/>
            <person name="Labrenz M."/>
            <person name="Spormann A.M."/>
            <person name="Op den Camp H."/>
            <person name="Overmann J."/>
            <person name="Amann R."/>
            <person name="Jetten M.S.M."/>
            <person name="Mascher T."/>
            <person name="Medema M.H."/>
            <person name="Devos D.P."/>
            <person name="Kaster A.-K."/>
            <person name="Ovreas L."/>
            <person name="Rohde M."/>
            <person name="Galperin M.Y."/>
            <person name="Jogler C."/>
        </authorList>
    </citation>
    <scope>NUCLEOTIDE SEQUENCE [LARGE SCALE GENOMIC DNA]</scope>
    <source>
        <strain evidence="7 8">V22</strain>
    </source>
</reference>
<evidence type="ECO:0000313" key="8">
    <source>
        <dbReference type="Proteomes" id="UP000319976"/>
    </source>
</evidence>
<gene>
    <name evidence="7" type="ORF">V22_10830</name>
</gene>
<organism evidence="7 8">
    <name type="scientific">Calycomorphotria hydatis</name>
    <dbReference type="NCBI Taxonomy" id="2528027"/>
    <lineage>
        <taxon>Bacteria</taxon>
        <taxon>Pseudomonadati</taxon>
        <taxon>Planctomycetota</taxon>
        <taxon>Planctomycetia</taxon>
        <taxon>Planctomycetales</taxon>
        <taxon>Planctomycetaceae</taxon>
        <taxon>Calycomorphotria</taxon>
    </lineage>
</organism>
<feature type="region of interest" description="Disordered" evidence="6">
    <location>
        <begin position="1"/>
        <end position="89"/>
    </location>
</feature>
<dbReference type="PANTHER" id="PTHR30026:SF21">
    <property type="entry name" value="SLR1270 PROTEIN"/>
    <property type="match status" value="1"/>
</dbReference>
<feature type="compositionally biased region" description="Polar residues" evidence="6">
    <location>
        <begin position="30"/>
        <end position="41"/>
    </location>
</feature>
<evidence type="ECO:0000256" key="5">
    <source>
        <dbReference type="ARBA" id="ARBA00023237"/>
    </source>
</evidence>
<dbReference type="InterPro" id="IPR051906">
    <property type="entry name" value="TolC-like"/>
</dbReference>
<accession>A0A517T681</accession>
<dbReference type="GO" id="GO:0015562">
    <property type="term" value="F:efflux transmembrane transporter activity"/>
    <property type="evidence" value="ECO:0007669"/>
    <property type="project" value="InterPro"/>
</dbReference>
<feature type="compositionally biased region" description="Low complexity" evidence="6">
    <location>
        <begin position="74"/>
        <end position="83"/>
    </location>
</feature>
<evidence type="ECO:0000256" key="4">
    <source>
        <dbReference type="ARBA" id="ARBA00023136"/>
    </source>
</evidence>
<evidence type="ECO:0000256" key="1">
    <source>
        <dbReference type="ARBA" id="ARBA00004442"/>
    </source>
</evidence>
<keyword evidence="5" id="KW-0998">Cell outer membrane</keyword>
<dbReference type="GO" id="GO:1990281">
    <property type="term" value="C:efflux pump complex"/>
    <property type="evidence" value="ECO:0007669"/>
    <property type="project" value="TreeGrafter"/>
</dbReference>
<dbReference type="Proteomes" id="UP000319976">
    <property type="component" value="Chromosome"/>
</dbReference>